<dbReference type="RefSeq" id="WP_187032050.1">
    <property type="nucleotide sequence ID" value="NZ_AP023420.1"/>
</dbReference>
<dbReference type="Proteomes" id="UP000679848">
    <property type="component" value="Chromosome"/>
</dbReference>
<gene>
    <name evidence="1" type="ORF">MM59RIKEN_16590</name>
</gene>
<accession>A0A810Q840</accession>
<organism evidence="1 2">
    <name type="scientific">Pusillibacter faecalis</name>
    <dbReference type="NCBI Taxonomy" id="2714358"/>
    <lineage>
        <taxon>Bacteria</taxon>
        <taxon>Bacillati</taxon>
        <taxon>Bacillota</taxon>
        <taxon>Clostridia</taxon>
        <taxon>Eubacteriales</taxon>
        <taxon>Oscillospiraceae</taxon>
        <taxon>Pusillibacter</taxon>
    </lineage>
</organism>
<dbReference type="AlphaFoldDB" id="A0A810Q840"/>
<reference evidence="1" key="1">
    <citation type="submission" date="2020-09" db="EMBL/GenBank/DDBJ databases">
        <title>New species isolated from human feces.</title>
        <authorList>
            <person name="Kitahara M."/>
            <person name="Shigeno Y."/>
            <person name="Shime M."/>
            <person name="Matsumoto Y."/>
            <person name="Nakamura S."/>
            <person name="Motooka D."/>
            <person name="Fukuoka S."/>
            <person name="Nishikawa H."/>
            <person name="Benno Y."/>
        </authorList>
    </citation>
    <scope>NUCLEOTIDE SEQUENCE</scope>
    <source>
        <strain evidence="1">MM59</strain>
    </source>
</reference>
<evidence type="ECO:0000313" key="2">
    <source>
        <dbReference type="Proteomes" id="UP000679848"/>
    </source>
</evidence>
<evidence type="ECO:0000313" key="1">
    <source>
        <dbReference type="EMBL" id="BCK84340.1"/>
    </source>
</evidence>
<sequence>MSYYGAHWRIDGVTAAFIMRGDRNGRYRIVFERESAELPQIESINWAQPSVERLTEAGEFGLPEGYGFELVKITYDSAVKSYTVEVKTARQYLGDVTGYQAQVEALSNTLAAREQQVEELLASSTAAAEAELRAAYTEGVEHNG</sequence>
<dbReference type="KEGG" id="pfaa:MM59RIKEN_16590"/>
<keyword evidence="2" id="KW-1185">Reference proteome</keyword>
<name>A0A810Q840_9FIRM</name>
<proteinExistence type="predicted"/>
<dbReference type="EMBL" id="AP023420">
    <property type="protein sequence ID" value="BCK84340.1"/>
    <property type="molecule type" value="Genomic_DNA"/>
</dbReference>
<protein>
    <submittedName>
        <fullName evidence="1">Uncharacterized protein</fullName>
    </submittedName>
</protein>